<comment type="caution">
    <text evidence="1">The sequence shown here is derived from an EMBL/GenBank/DDBJ whole genome shotgun (WGS) entry which is preliminary data.</text>
</comment>
<dbReference type="EMBL" id="JBHMAU010000008">
    <property type="protein sequence ID" value="MFB9774939.1"/>
    <property type="molecule type" value="Genomic_DNA"/>
</dbReference>
<organism evidence="1 2">
    <name type="scientific">Brevibacterium otitidis</name>
    <dbReference type="NCBI Taxonomy" id="53364"/>
    <lineage>
        <taxon>Bacteria</taxon>
        <taxon>Bacillati</taxon>
        <taxon>Actinomycetota</taxon>
        <taxon>Actinomycetes</taxon>
        <taxon>Micrococcales</taxon>
        <taxon>Brevibacteriaceae</taxon>
        <taxon>Brevibacterium</taxon>
    </lineage>
</organism>
<evidence type="ECO:0000313" key="1">
    <source>
        <dbReference type="EMBL" id="MFB9774939.1"/>
    </source>
</evidence>
<evidence type="ECO:0000313" key="2">
    <source>
        <dbReference type="Proteomes" id="UP001589707"/>
    </source>
</evidence>
<reference evidence="1 2" key="1">
    <citation type="submission" date="2024-09" db="EMBL/GenBank/DDBJ databases">
        <authorList>
            <person name="Sun Q."/>
            <person name="Mori K."/>
        </authorList>
    </citation>
    <scope>NUCLEOTIDE SEQUENCE [LARGE SCALE GENOMIC DNA]</scope>
    <source>
        <strain evidence="1 2">JCM 11683</strain>
    </source>
</reference>
<protein>
    <submittedName>
        <fullName evidence="1">Uncharacterized protein</fullName>
    </submittedName>
</protein>
<dbReference type="RefSeq" id="WP_376837639.1">
    <property type="nucleotide sequence ID" value="NZ_JBHMAU010000008.1"/>
</dbReference>
<accession>A0ABV5WY23</accession>
<proteinExistence type="predicted"/>
<sequence length="113" mass="12004">MRTTTPPHNHDTAFADAAGAGVGGVSDFVDCLFQLTSTAKLVDQQQMTALGHLFNTFLTRTAADSPGDVSVQVAAARTLAADPRATGGVDRDGLALKREASQRRDAYVWLSER</sequence>
<feature type="non-terminal residue" evidence="1">
    <location>
        <position position="113"/>
    </location>
</feature>
<name>A0ABV5WY23_9MICO</name>
<gene>
    <name evidence="1" type="ORF">ACFFN1_00620</name>
</gene>
<keyword evidence="2" id="KW-1185">Reference proteome</keyword>
<dbReference type="Proteomes" id="UP001589707">
    <property type="component" value="Unassembled WGS sequence"/>
</dbReference>